<reference evidence="2 3" key="1">
    <citation type="journal article" date="2013" name="Genome Biol.">
        <title>The genome sequence of the most widely cultivated cacao type and its use to identify candidate genes regulating pod color.</title>
        <authorList>
            <person name="Motamayor J.C."/>
            <person name="Mockaitis K."/>
            <person name="Schmutz J."/>
            <person name="Haiminen N."/>
            <person name="Iii D.L."/>
            <person name="Cornejo O."/>
            <person name="Findley S.D."/>
            <person name="Zheng P."/>
            <person name="Utro F."/>
            <person name="Royaert S."/>
            <person name="Saski C."/>
            <person name="Jenkins J."/>
            <person name="Podicheti R."/>
            <person name="Zhao M."/>
            <person name="Scheffler B.E."/>
            <person name="Stack J.C."/>
            <person name="Feltus F.A."/>
            <person name="Mustiga G.M."/>
            <person name="Amores F."/>
            <person name="Phillips W."/>
            <person name="Marelli J.P."/>
            <person name="May G.D."/>
            <person name="Shapiro H."/>
            <person name="Ma J."/>
            <person name="Bustamante C.D."/>
            <person name="Schnell R.J."/>
            <person name="Main D."/>
            <person name="Gilbert D."/>
            <person name="Parida L."/>
            <person name="Kuhn D.N."/>
        </authorList>
    </citation>
    <scope>NUCLEOTIDE SEQUENCE [LARGE SCALE GENOMIC DNA]</scope>
    <source>
        <strain evidence="3">cv. Matina 1-6</strain>
    </source>
</reference>
<keyword evidence="1" id="KW-1133">Transmembrane helix</keyword>
<dbReference type="PANTHER" id="PTHR31170:SF25">
    <property type="entry name" value="BNAA09G04570D PROTEIN"/>
    <property type="match status" value="1"/>
</dbReference>
<dbReference type="EMBL" id="CM001885">
    <property type="protein sequence ID" value="EOY13924.1"/>
    <property type="molecule type" value="Genomic_DNA"/>
</dbReference>
<evidence type="ECO:0000256" key="1">
    <source>
        <dbReference type="SAM" id="Phobius"/>
    </source>
</evidence>
<evidence type="ECO:0000313" key="3">
    <source>
        <dbReference type="Proteomes" id="UP000026915"/>
    </source>
</evidence>
<dbReference type="PANTHER" id="PTHR31170">
    <property type="entry name" value="BNAC04G53230D PROTEIN"/>
    <property type="match status" value="1"/>
</dbReference>
<dbReference type="Proteomes" id="UP000026915">
    <property type="component" value="Chromosome 7"/>
</dbReference>
<dbReference type="AlphaFoldDB" id="A0A061FHH7"/>
<evidence type="ECO:0000313" key="2">
    <source>
        <dbReference type="EMBL" id="EOY13924.1"/>
    </source>
</evidence>
<accession>A0A061FHH7</accession>
<feature type="transmembrane region" description="Helical" evidence="1">
    <location>
        <begin position="448"/>
        <end position="473"/>
    </location>
</feature>
<keyword evidence="1" id="KW-0812">Transmembrane</keyword>
<protein>
    <submittedName>
        <fullName evidence="2">Uncharacterized protein</fullName>
    </submittedName>
</protein>
<dbReference type="HOGENOM" id="CLU_020188_0_1_1"/>
<organism evidence="2 3">
    <name type="scientific">Theobroma cacao</name>
    <name type="common">Cacao</name>
    <name type="synonym">Cocoa</name>
    <dbReference type="NCBI Taxonomy" id="3641"/>
    <lineage>
        <taxon>Eukaryota</taxon>
        <taxon>Viridiplantae</taxon>
        <taxon>Streptophyta</taxon>
        <taxon>Embryophyta</taxon>
        <taxon>Tracheophyta</taxon>
        <taxon>Spermatophyta</taxon>
        <taxon>Magnoliopsida</taxon>
        <taxon>eudicotyledons</taxon>
        <taxon>Gunneridae</taxon>
        <taxon>Pentapetalae</taxon>
        <taxon>rosids</taxon>
        <taxon>malvids</taxon>
        <taxon>Malvales</taxon>
        <taxon>Malvaceae</taxon>
        <taxon>Byttnerioideae</taxon>
        <taxon>Theobroma</taxon>
    </lineage>
</organism>
<proteinExistence type="predicted"/>
<sequence length="475" mass="55494">MENFARNHEADIENNASQEKLLKDFAEGIQSKYNIVMHNSQRPLIPDRIICCVNPELREANAAAYRPKFVVIGPLRCYGSILEHIEMQKRIYLASFLQRAEKKASLNDFYELIKDSADEIHGCYEETYCRSWDFLSHKIRQDIVASNGRSELFIEMVLVDASFIIELFLRAFSKKGRAESDFFFHEPETIYNIRQDLFLAHNQLPFFILKALYELAFAGNPDHPSFLHLTCHFFGPYYNQHTSIQDIISPSDCHDRYRAKLEGSKHFTDLLRTLQLPYSFQKDCEQSLEAGQVKGKYLYSAVRLREAGVKFKVSTHRCLLDIEFNQNNGELKIPPLRLDELTESFFLNLLAWEQRYYPHETLIRDYIFLMEYLIKSTEDVDLLVRKRILIDQLGSHNAVVTLFKKLWKHVTTMKKNHYSDIFRKLNAYNAVRHHSWIAILKLQYFSTLWRGVATIAAVVLLVLTLIQTICAVISL</sequence>
<gene>
    <name evidence="2" type="ORF">TCM_032700</name>
</gene>
<dbReference type="InterPro" id="IPR004158">
    <property type="entry name" value="DUF247_pln"/>
</dbReference>
<dbReference type="eggNOG" id="ENOG502RY48">
    <property type="taxonomic scope" value="Eukaryota"/>
</dbReference>
<name>A0A061FHH7_THECC</name>
<dbReference type="Gramene" id="EOY13924">
    <property type="protein sequence ID" value="EOY13924"/>
    <property type="gene ID" value="TCM_032700"/>
</dbReference>
<keyword evidence="3" id="KW-1185">Reference proteome</keyword>
<keyword evidence="1" id="KW-0472">Membrane</keyword>
<dbReference type="Pfam" id="PF03140">
    <property type="entry name" value="DUF247"/>
    <property type="match status" value="1"/>
</dbReference>
<dbReference type="STRING" id="3641.A0A061FHH7"/>
<dbReference type="InParanoid" id="A0A061FHH7"/>